<dbReference type="Proteomes" id="UP001362999">
    <property type="component" value="Unassembled WGS sequence"/>
</dbReference>
<evidence type="ECO:0000313" key="2">
    <source>
        <dbReference type="Proteomes" id="UP001362999"/>
    </source>
</evidence>
<protein>
    <submittedName>
        <fullName evidence="1">Uncharacterized protein</fullName>
    </submittedName>
</protein>
<keyword evidence="2" id="KW-1185">Reference proteome</keyword>
<comment type="caution">
    <text evidence="1">The sequence shown here is derived from an EMBL/GenBank/DDBJ whole genome shotgun (WGS) entry which is preliminary data.</text>
</comment>
<name>A0AAV9ZZS6_9AGAR</name>
<gene>
    <name evidence="1" type="ORF">R3P38DRAFT_2436597</name>
</gene>
<evidence type="ECO:0000313" key="1">
    <source>
        <dbReference type="EMBL" id="KAK6996184.1"/>
    </source>
</evidence>
<dbReference type="AlphaFoldDB" id="A0AAV9ZZS6"/>
<dbReference type="EMBL" id="JAWWNJ010000099">
    <property type="protein sequence ID" value="KAK6996184.1"/>
    <property type="molecule type" value="Genomic_DNA"/>
</dbReference>
<accession>A0AAV9ZZS6</accession>
<proteinExistence type="predicted"/>
<sequence length="225" mass="25731">VILAAQALASELPDLSRMITAMFNGSGETWIRFTPEFEIGGTIDMIPPEIRPFLYVTSTNDHNEGPLGSLRVHVRFHPNSNPESFSALERYWRNDTESFAAKYITAEDLLFVMREVRKEDASGAHAAFRKALVEELECKAQLQREKVRINIAAEKQQERESRLRATGVERDRAKLRAMTVPQLKAQYDVYKLIVKDEIIRKTTLVSIPRRQDKLDAVLAALTRFE</sequence>
<feature type="non-terminal residue" evidence="1">
    <location>
        <position position="225"/>
    </location>
</feature>
<reference evidence="1 2" key="1">
    <citation type="journal article" date="2024" name="J Genomics">
        <title>Draft genome sequencing and assembly of Favolaschia claudopus CIRM-BRFM 2984 isolated from oak limbs.</title>
        <authorList>
            <person name="Navarro D."/>
            <person name="Drula E."/>
            <person name="Chaduli D."/>
            <person name="Cazenave R."/>
            <person name="Ahrendt S."/>
            <person name="Wang J."/>
            <person name="Lipzen A."/>
            <person name="Daum C."/>
            <person name="Barry K."/>
            <person name="Grigoriev I.V."/>
            <person name="Favel A."/>
            <person name="Rosso M.N."/>
            <person name="Martin F."/>
        </authorList>
    </citation>
    <scope>NUCLEOTIDE SEQUENCE [LARGE SCALE GENOMIC DNA]</scope>
    <source>
        <strain evidence="1 2">CIRM-BRFM 2984</strain>
    </source>
</reference>
<organism evidence="1 2">
    <name type="scientific">Favolaschia claudopus</name>
    <dbReference type="NCBI Taxonomy" id="2862362"/>
    <lineage>
        <taxon>Eukaryota</taxon>
        <taxon>Fungi</taxon>
        <taxon>Dikarya</taxon>
        <taxon>Basidiomycota</taxon>
        <taxon>Agaricomycotina</taxon>
        <taxon>Agaricomycetes</taxon>
        <taxon>Agaricomycetidae</taxon>
        <taxon>Agaricales</taxon>
        <taxon>Marasmiineae</taxon>
        <taxon>Mycenaceae</taxon>
        <taxon>Favolaschia</taxon>
    </lineage>
</organism>
<feature type="non-terminal residue" evidence="1">
    <location>
        <position position="1"/>
    </location>
</feature>